<name>A0A7Y6A544_9CELL</name>
<evidence type="ECO:0000256" key="1">
    <source>
        <dbReference type="ARBA" id="ARBA00004141"/>
    </source>
</evidence>
<dbReference type="PANTHER" id="PTHR36974:SF1">
    <property type="entry name" value="DOXX FAMILY MEMBRANE PROTEIN"/>
    <property type="match status" value="1"/>
</dbReference>
<feature type="transmembrane region" description="Helical" evidence="5">
    <location>
        <begin position="59"/>
        <end position="78"/>
    </location>
</feature>
<dbReference type="Pfam" id="PF07681">
    <property type="entry name" value="DoxX"/>
    <property type="match status" value="1"/>
</dbReference>
<keyword evidence="2 5" id="KW-0812">Transmembrane</keyword>
<evidence type="ECO:0000256" key="5">
    <source>
        <dbReference type="SAM" id="Phobius"/>
    </source>
</evidence>
<comment type="subcellular location">
    <subcellularLocation>
        <location evidence="1">Membrane</location>
        <topology evidence="1">Multi-pass membrane protein</topology>
    </subcellularLocation>
</comment>
<evidence type="ECO:0000313" key="7">
    <source>
        <dbReference type="Proteomes" id="UP000565724"/>
    </source>
</evidence>
<proteinExistence type="predicted"/>
<evidence type="ECO:0000313" key="6">
    <source>
        <dbReference type="EMBL" id="NUU19203.1"/>
    </source>
</evidence>
<evidence type="ECO:0000256" key="4">
    <source>
        <dbReference type="ARBA" id="ARBA00023136"/>
    </source>
</evidence>
<evidence type="ECO:0000256" key="3">
    <source>
        <dbReference type="ARBA" id="ARBA00022989"/>
    </source>
</evidence>
<gene>
    <name evidence="6" type="ORF">HP550_18295</name>
</gene>
<evidence type="ECO:0000256" key="2">
    <source>
        <dbReference type="ARBA" id="ARBA00022692"/>
    </source>
</evidence>
<organism evidence="6 7">
    <name type="scientific">Cellulomonas humilata</name>
    <dbReference type="NCBI Taxonomy" id="144055"/>
    <lineage>
        <taxon>Bacteria</taxon>
        <taxon>Bacillati</taxon>
        <taxon>Actinomycetota</taxon>
        <taxon>Actinomycetes</taxon>
        <taxon>Micrococcales</taxon>
        <taxon>Cellulomonadaceae</taxon>
        <taxon>Cellulomonas</taxon>
    </lineage>
</organism>
<reference evidence="6 7" key="1">
    <citation type="submission" date="2020-05" db="EMBL/GenBank/DDBJ databases">
        <title>Genome Sequencing of Type Strains.</title>
        <authorList>
            <person name="Lemaire J.F."/>
            <person name="Inderbitzin P."/>
            <person name="Gregorio O.A."/>
            <person name="Collins S.B."/>
            <person name="Wespe N."/>
            <person name="Knight-Connoni V."/>
        </authorList>
    </citation>
    <scope>NUCLEOTIDE SEQUENCE [LARGE SCALE GENOMIC DNA]</scope>
    <source>
        <strain evidence="6 7">ATCC 25174</strain>
    </source>
</reference>
<keyword evidence="4 5" id="KW-0472">Membrane</keyword>
<feature type="transmembrane region" description="Helical" evidence="5">
    <location>
        <begin position="85"/>
        <end position="102"/>
    </location>
</feature>
<dbReference type="Proteomes" id="UP000565724">
    <property type="component" value="Unassembled WGS sequence"/>
</dbReference>
<dbReference type="PANTHER" id="PTHR36974">
    <property type="entry name" value="MEMBRANE PROTEIN-RELATED"/>
    <property type="match status" value="1"/>
</dbReference>
<accession>A0A7Y6A544</accession>
<keyword evidence="3 5" id="KW-1133">Transmembrane helix</keyword>
<dbReference type="InterPro" id="IPR032808">
    <property type="entry name" value="DoxX"/>
</dbReference>
<feature type="transmembrane region" description="Helical" evidence="5">
    <location>
        <begin position="122"/>
        <end position="141"/>
    </location>
</feature>
<dbReference type="AlphaFoldDB" id="A0A7Y6A544"/>
<dbReference type="EMBL" id="JABMCI010000070">
    <property type="protein sequence ID" value="NUU19203.1"/>
    <property type="molecule type" value="Genomic_DNA"/>
</dbReference>
<feature type="transmembrane region" description="Helical" evidence="5">
    <location>
        <begin position="21"/>
        <end position="39"/>
    </location>
</feature>
<keyword evidence="7" id="KW-1185">Reference proteome</keyword>
<sequence length="158" mass="16692">MLRGDVVADPPSRGSGIRRTVGRLWLGATLAFAGTSHLTVAREEFQAQVPTWFPADPDAVVLASGVVEIALGVALLAAPGRRRAAVGWIAAGFFVAIFPGNISQLVTRTDAFGLESDTARAVRLLGQPVLVLWALWSTGAWRSLRAALAAQPAEVLPR</sequence>
<comment type="caution">
    <text evidence="6">The sequence shown here is derived from an EMBL/GenBank/DDBJ whole genome shotgun (WGS) entry which is preliminary data.</text>
</comment>
<protein>
    <submittedName>
        <fullName evidence="6">DoxX family membrane protein</fullName>
    </submittedName>
</protein>